<feature type="region of interest" description="Disordered" evidence="1">
    <location>
        <begin position="253"/>
        <end position="272"/>
    </location>
</feature>
<accession>A0AAE2D300</accession>
<feature type="compositionally biased region" description="Basic and acidic residues" evidence="1">
    <location>
        <begin position="307"/>
        <end position="319"/>
    </location>
</feature>
<reference evidence="2" key="2">
    <citation type="journal article" date="2023" name="Infect Dis Poverty">
        <title>Chromosome-scale genome of the human blood fluke Schistosoma mekongi and its implications for public health.</title>
        <authorList>
            <person name="Zhou M."/>
            <person name="Xu L."/>
            <person name="Xu D."/>
            <person name="Chen W."/>
            <person name="Khan J."/>
            <person name="Hu Y."/>
            <person name="Huang H."/>
            <person name="Wei H."/>
            <person name="Zhang Y."/>
            <person name="Chusongsang P."/>
            <person name="Tanasarnprasert K."/>
            <person name="Hu X."/>
            <person name="Limpanont Y."/>
            <person name="Lv Z."/>
        </authorList>
    </citation>
    <scope>NUCLEOTIDE SEQUENCE</scope>
    <source>
        <strain evidence="2">LV_2022a</strain>
    </source>
</reference>
<evidence type="ECO:0000256" key="1">
    <source>
        <dbReference type="SAM" id="MobiDB-lite"/>
    </source>
</evidence>
<dbReference type="AlphaFoldDB" id="A0AAE2D300"/>
<gene>
    <name evidence="2" type="ORF">MN116_006947</name>
</gene>
<sequence>MTSFNCFRIHDTNSFVTYAEKTNTSEENIYRTSENIDVTDDGCKQSIANTTNTAILTAASGSTKFQDSLLNFRSVNPKMPSSYISCSRGSNNLLRCRPHFRYASFSSSAFGACIPSNKRDGNYSSSNNKPKMPVTPSTSVPFSRNCFGYHPNRIRKHLESSGAKNDSFLRLSPSTGCQPVQSYAETTLTINDSVNGGSGLVRSQSDSTCLSLRAITGDGNYLVVEADQVTETQADIACSRSSKCVNYLSDDSAQSSNTSSLEMNNTDSLNGNNLIDTYNLETNNRYTSLLPSLLLSLSSLSTQGNSHKADTIETSKEVELETGEEKDDRKSQGDDVLASFTQDSTIGSLPNSGFTSELSNYYDASYKSTSHVPYQQQGVRLKCRTTPNSLSTPSTPSRSYQLICRNGIQSYALVTKKPTGHSYPSENADFGDQNSEDSIYIPDTQSSSYRLYKSSNSDISRLYDGRHSTCPEHLFNQCQSDTGYLTKSYKHSNNSGLEIVQGSPDTHIKRVVQYYSDSKNASCAVSCSLISPSKECSSSHPILLDEISTSSVINVSYSSQCHPVCSDPIDNSITCSRTLGLHPEPINKFSQVSQSSTSSISTTTTATVPTNTTEKPTAPLPSRKQRPLSPSSSSIPITGITNPITVTTMHQHNTNVSSTDHHQQPYTPKSSHNNNIIAAVNMQSRTTSSKSQDTFHCQQINQYHNTHKLISGWSSSNNGIRPIMTNINKSDSHQTVSSDQFITGTSGDGIIDYYMHNTGVSNNMIANSNPNFSTAYMNSKMLVIIIIVDNELINLP</sequence>
<dbReference type="Proteomes" id="UP001292079">
    <property type="component" value="Unassembled WGS sequence"/>
</dbReference>
<comment type="caution">
    <text evidence="2">The sequence shown here is derived from an EMBL/GenBank/DDBJ whole genome shotgun (WGS) entry which is preliminary data.</text>
</comment>
<organism evidence="2 3">
    <name type="scientific">Schistosoma mekongi</name>
    <name type="common">Parasitic worm</name>
    <dbReference type="NCBI Taxonomy" id="38744"/>
    <lineage>
        <taxon>Eukaryota</taxon>
        <taxon>Metazoa</taxon>
        <taxon>Spiralia</taxon>
        <taxon>Lophotrochozoa</taxon>
        <taxon>Platyhelminthes</taxon>
        <taxon>Trematoda</taxon>
        <taxon>Digenea</taxon>
        <taxon>Strigeidida</taxon>
        <taxon>Schistosomatoidea</taxon>
        <taxon>Schistosomatidae</taxon>
        <taxon>Schistosoma</taxon>
    </lineage>
</organism>
<evidence type="ECO:0000313" key="2">
    <source>
        <dbReference type="EMBL" id="KAK4469391.1"/>
    </source>
</evidence>
<dbReference type="EMBL" id="JALJAT010000005">
    <property type="protein sequence ID" value="KAK4469391.1"/>
    <property type="molecule type" value="Genomic_DNA"/>
</dbReference>
<protein>
    <submittedName>
        <fullName evidence="2">Uncharacterized protein</fullName>
    </submittedName>
</protein>
<reference evidence="2" key="1">
    <citation type="submission" date="2022-04" db="EMBL/GenBank/DDBJ databases">
        <authorList>
            <person name="Xu L."/>
            <person name="Lv Z."/>
        </authorList>
    </citation>
    <scope>NUCLEOTIDE SEQUENCE</scope>
    <source>
        <strain evidence="2">LV_2022a</strain>
    </source>
</reference>
<evidence type="ECO:0000313" key="3">
    <source>
        <dbReference type="Proteomes" id="UP001292079"/>
    </source>
</evidence>
<feature type="region of interest" description="Disordered" evidence="1">
    <location>
        <begin position="590"/>
        <end position="639"/>
    </location>
</feature>
<feature type="compositionally biased region" description="Low complexity" evidence="1">
    <location>
        <begin position="627"/>
        <end position="639"/>
    </location>
</feature>
<name>A0AAE2D300_SCHME</name>
<feature type="compositionally biased region" description="Polar residues" evidence="1">
    <location>
        <begin position="261"/>
        <end position="272"/>
    </location>
</feature>
<proteinExistence type="predicted"/>
<feature type="region of interest" description="Disordered" evidence="1">
    <location>
        <begin position="303"/>
        <end position="334"/>
    </location>
</feature>
<feature type="compositionally biased region" description="Low complexity" evidence="1">
    <location>
        <begin position="590"/>
        <end position="613"/>
    </location>
</feature>
<keyword evidence="3" id="KW-1185">Reference proteome</keyword>